<comment type="subcellular location">
    <subcellularLocation>
        <location evidence="1">Membrane</location>
        <topology evidence="1">Multi-pass membrane protein</topology>
    </subcellularLocation>
</comment>
<dbReference type="AlphaFoldDB" id="A0A9D9HVM1"/>
<reference evidence="7" key="2">
    <citation type="journal article" date="2021" name="PeerJ">
        <title>Extensive microbial diversity within the chicken gut microbiome revealed by metagenomics and culture.</title>
        <authorList>
            <person name="Gilroy R."/>
            <person name="Ravi A."/>
            <person name="Getino M."/>
            <person name="Pursley I."/>
            <person name="Horton D.L."/>
            <person name="Alikhan N.F."/>
            <person name="Baker D."/>
            <person name="Gharbi K."/>
            <person name="Hall N."/>
            <person name="Watson M."/>
            <person name="Adriaenssens E.M."/>
            <person name="Foster-Nyarko E."/>
            <person name="Jarju S."/>
            <person name="Secka A."/>
            <person name="Antonio M."/>
            <person name="Oren A."/>
            <person name="Chaudhuri R.R."/>
            <person name="La Ragione R."/>
            <person name="Hildebrand F."/>
            <person name="Pallen M.J."/>
        </authorList>
    </citation>
    <scope>NUCLEOTIDE SEQUENCE</scope>
    <source>
        <strain evidence="7">G3-3990</strain>
    </source>
</reference>
<feature type="transmembrane region" description="Helical" evidence="5">
    <location>
        <begin position="83"/>
        <end position="104"/>
    </location>
</feature>
<feature type="transmembrane region" description="Helical" evidence="5">
    <location>
        <begin position="12"/>
        <end position="30"/>
    </location>
</feature>
<sequence length="374" mass="42555">MKEKSLNVITAIARTIFGAVCIFSGFVKAIDPLGTAYKIEDYLNAFGGIFPNFTWIALPASIALSMFEFALGCSLLFNLKHKLTSWLAFIFMLFMTALTLYIALENPVSDCGCFGDAIVLDNWTTFYKNIVLLALAIWLVATQRYAKTWFVNWVEWTGMAFFCLVSIVISIVCLCHLPFMDFRPYKVGTDIEKSMEIPEGAPADEYHITFIYEKDGHQQEFTLENYPKDDSTWTFVDQKSVLVKQGYVPPIHDFSITDANFDDITYDVLDYEGYTILAIMYDLEKTNIKQAQRLNQLYTDAQQKGYMFYALTGSESTIVDEFVEQTGAEYPFCGTDPITLKTIVRANPGIVLLKDGVIVGKWNMRDVKNDKIFR</sequence>
<dbReference type="Proteomes" id="UP000823641">
    <property type="component" value="Unassembled WGS sequence"/>
</dbReference>
<keyword evidence="3 5" id="KW-1133">Transmembrane helix</keyword>
<evidence type="ECO:0000259" key="6">
    <source>
        <dbReference type="Pfam" id="PF07291"/>
    </source>
</evidence>
<keyword evidence="4 5" id="KW-0472">Membrane</keyword>
<dbReference type="InterPro" id="IPR009908">
    <property type="entry name" value="Methylamine_util_MauE"/>
</dbReference>
<dbReference type="NCBIfam" id="NF045576">
    <property type="entry name" value="BT_3928_fam"/>
    <property type="match status" value="1"/>
</dbReference>
<feature type="domain" description="Methylamine utilisation protein MauE" evidence="6">
    <location>
        <begin position="8"/>
        <end position="141"/>
    </location>
</feature>
<keyword evidence="2 5" id="KW-0812">Transmembrane</keyword>
<feature type="transmembrane region" description="Helical" evidence="5">
    <location>
        <begin position="50"/>
        <end position="71"/>
    </location>
</feature>
<feature type="transmembrane region" description="Helical" evidence="5">
    <location>
        <begin position="124"/>
        <end position="141"/>
    </location>
</feature>
<gene>
    <name evidence="7" type="ORF">IAA73_10080</name>
</gene>
<proteinExistence type="predicted"/>
<feature type="transmembrane region" description="Helical" evidence="5">
    <location>
        <begin position="153"/>
        <end position="179"/>
    </location>
</feature>
<reference evidence="7" key="1">
    <citation type="submission" date="2020-10" db="EMBL/GenBank/DDBJ databases">
        <authorList>
            <person name="Gilroy R."/>
        </authorList>
    </citation>
    <scope>NUCLEOTIDE SEQUENCE</scope>
    <source>
        <strain evidence="7">G3-3990</strain>
    </source>
</reference>
<evidence type="ECO:0000313" key="8">
    <source>
        <dbReference type="Proteomes" id="UP000823641"/>
    </source>
</evidence>
<comment type="caution">
    <text evidence="7">The sequence shown here is derived from an EMBL/GenBank/DDBJ whole genome shotgun (WGS) entry which is preliminary data.</text>
</comment>
<evidence type="ECO:0000256" key="3">
    <source>
        <dbReference type="ARBA" id="ARBA00022989"/>
    </source>
</evidence>
<organism evidence="7 8">
    <name type="scientific">Candidatus Gallipaludibacter merdavium</name>
    <dbReference type="NCBI Taxonomy" id="2840839"/>
    <lineage>
        <taxon>Bacteria</taxon>
        <taxon>Pseudomonadati</taxon>
        <taxon>Bacteroidota</taxon>
        <taxon>Bacteroidia</taxon>
        <taxon>Bacteroidales</taxon>
        <taxon>Candidatus Gallipaludibacter</taxon>
    </lineage>
</organism>
<evidence type="ECO:0000256" key="1">
    <source>
        <dbReference type="ARBA" id="ARBA00004141"/>
    </source>
</evidence>
<evidence type="ECO:0000313" key="7">
    <source>
        <dbReference type="EMBL" id="MBO8460662.1"/>
    </source>
</evidence>
<evidence type="ECO:0000256" key="2">
    <source>
        <dbReference type="ARBA" id="ARBA00022692"/>
    </source>
</evidence>
<dbReference type="EMBL" id="JADIMG010000096">
    <property type="protein sequence ID" value="MBO8460662.1"/>
    <property type="molecule type" value="Genomic_DNA"/>
</dbReference>
<accession>A0A9D9HVM1</accession>
<dbReference type="GO" id="GO:0016020">
    <property type="term" value="C:membrane"/>
    <property type="evidence" value="ECO:0007669"/>
    <property type="project" value="UniProtKB-SubCell"/>
</dbReference>
<name>A0A9D9HVM1_9BACT</name>
<dbReference type="GO" id="GO:0030416">
    <property type="term" value="P:methylamine metabolic process"/>
    <property type="evidence" value="ECO:0007669"/>
    <property type="project" value="InterPro"/>
</dbReference>
<evidence type="ECO:0000256" key="4">
    <source>
        <dbReference type="ARBA" id="ARBA00023136"/>
    </source>
</evidence>
<protein>
    <submittedName>
        <fullName evidence="7">DoxX family protein</fullName>
    </submittedName>
</protein>
<dbReference type="Pfam" id="PF07291">
    <property type="entry name" value="MauE"/>
    <property type="match status" value="1"/>
</dbReference>
<evidence type="ECO:0000256" key="5">
    <source>
        <dbReference type="SAM" id="Phobius"/>
    </source>
</evidence>